<dbReference type="WBParaSite" id="PSU_v2.g10585.t1">
    <property type="protein sequence ID" value="PSU_v2.g10585.t1"/>
    <property type="gene ID" value="PSU_v2.g10585"/>
</dbReference>
<evidence type="ECO:0000313" key="2">
    <source>
        <dbReference type="WBParaSite" id="PSU_v2.g10585.t1"/>
    </source>
</evidence>
<dbReference type="AlphaFoldDB" id="A0A914XVN0"/>
<sequence>MAPKWSRNCAISQIKRDIEEDKSLTNILDSFFPQQQTFERPEKSAKFITTVFVHWFLLFLPEKGKEFIQRFLNPKILDENFVIEWIEVVYGHQSNNILHALLTTAPFYHIFADLKINNATIDLTKFYLKLRSHFRACFLETKALQGILEVYRCLLYCKTKTKRSKVFCEAVKILWKKLNFKNDVLMIEADDSLEDDEHKNLLKLVEKLGDENNEKIKDKIRDIFNHENTSFSIDNQKLIIQSYKIELTNIWEELNNKIKNNDFEITSVEIIATEIILDQNFILPGKNLTLISKNLLIPYKVEINLSGNNAIDKFGLISAESGKFPGEKGGDGKDGNAGGSAGNCTILTESVTEASDLKVCLNGGNGSKGQNGGDGANGEDGKGADFDIINNQKVLIKLKHVANLLTGGIYSRTFGSESETVANDGTKIFSNDSAMYFSTHSYRLYVGSEGKIGGNGGKNGLGGKGGEGGEFCLIVNNRDKKDTVKMETIKGCDGVNGNVGENGQPGLIGWDIAITGKTLEKEKFTVH</sequence>
<dbReference type="Proteomes" id="UP000887577">
    <property type="component" value="Unplaced"/>
</dbReference>
<name>A0A914XVN0_9BILA</name>
<protein>
    <submittedName>
        <fullName evidence="2">Uncharacterized protein</fullName>
    </submittedName>
</protein>
<evidence type="ECO:0000313" key="1">
    <source>
        <dbReference type="Proteomes" id="UP000887577"/>
    </source>
</evidence>
<keyword evidence="1" id="KW-1185">Reference proteome</keyword>
<accession>A0A914XVN0</accession>
<organism evidence="1 2">
    <name type="scientific">Panagrolaimus superbus</name>
    <dbReference type="NCBI Taxonomy" id="310955"/>
    <lineage>
        <taxon>Eukaryota</taxon>
        <taxon>Metazoa</taxon>
        <taxon>Ecdysozoa</taxon>
        <taxon>Nematoda</taxon>
        <taxon>Chromadorea</taxon>
        <taxon>Rhabditida</taxon>
        <taxon>Tylenchina</taxon>
        <taxon>Panagrolaimomorpha</taxon>
        <taxon>Panagrolaimoidea</taxon>
        <taxon>Panagrolaimidae</taxon>
        <taxon>Panagrolaimus</taxon>
    </lineage>
</organism>
<reference evidence="2" key="1">
    <citation type="submission" date="2022-11" db="UniProtKB">
        <authorList>
            <consortium name="WormBaseParasite"/>
        </authorList>
    </citation>
    <scope>IDENTIFICATION</scope>
</reference>
<proteinExistence type="predicted"/>